<evidence type="ECO:0000256" key="3">
    <source>
        <dbReference type="ARBA" id="ARBA00022475"/>
    </source>
</evidence>
<comment type="caution">
    <text evidence="9">The sequence shown here is derived from an EMBL/GenBank/DDBJ whole genome shotgun (WGS) entry which is preliminary data.</text>
</comment>
<organism evidence="9 10">
    <name type="scientific">Actinoplanes aureus</name>
    <dbReference type="NCBI Taxonomy" id="2792083"/>
    <lineage>
        <taxon>Bacteria</taxon>
        <taxon>Bacillati</taxon>
        <taxon>Actinomycetota</taxon>
        <taxon>Actinomycetes</taxon>
        <taxon>Micromonosporales</taxon>
        <taxon>Micromonosporaceae</taxon>
        <taxon>Actinoplanes</taxon>
    </lineage>
</organism>
<evidence type="ECO:0000313" key="9">
    <source>
        <dbReference type="EMBL" id="MBG0565571.1"/>
    </source>
</evidence>
<comment type="subcellular location">
    <subcellularLocation>
        <location evidence="1">Cell membrane</location>
        <topology evidence="1">Multi-pass membrane protein</topology>
    </subcellularLocation>
</comment>
<evidence type="ECO:0000313" key="10">
    <source>
        <dbReference type="Proteomes" id="UP000598146"/>
    </source>
</evidence>
<comment type="similarity">
    <text evidence="2">Belongs to the UPF0126 family.</text>
</comment>
<keyword evidence="4 7" id="KW-0812">Transmembrane</keyword>
<dbReference type="Proteomes" id="UP000598146">
    <property type="component" value="Unassembled WGS sequence"/>
</dbReference>
<name>A0A931CFG1_9ACTN</name>
<evidence type="ECO:0000256" key="2">
    <source>
        <dbReference type="ARBA" id="ARBA00008193"/>
    </source>
</evidence>
<dbReference type="EMBL" id="JADQTO010000015">
    <property type="protein sequence ID" value="MBG0565571.1"/>
    <property type="molecule type" value="Genomic_DNA"/>
</dbReference>
<evidence type="ECO:0000256" key="4">
    <source>
        <dbReference type="ARBA" id="ARBA00022692"/>
    </source>
</evidence>
<sequence length="118" mass="12044">MSVLPHGPGVCPPARWLPALLRAKPGARHVGTSAVLLGVVTAVGGGMLRDVTAWETPALVRVETDLYAIPAAVGAVIVVFAEGAGLPMPIIGACAATGVFVFRVIAMLRHWTAPGANT</sequence>
<accession>A0A931CFG1</accession>
<keyword evidence="10" id="KW-1185">Reference proteome</keyword>
<keyword evidence="3" id="KW-1003">Cell membrane</keyword>
<dbReference type="GO" id="GO:0005886">
    <property type="term" value="C:plasma membrane"/>
    <property type="evidence" value="ECO:0007669"/>
    <property type="project" value="UniProtKB-SubCell"/>
</dbReference>
<evidence type="ECO:0000259" key="8">
    <source>
        <dbReference type="Pfam" id="PF03458"/>
    </source>
</evidence>
<evidence type="ECO:0000256" key="5">
    <source>
        <dbReference type="ARBA" id="ARBA00022989"/>
    </source>
</evidence>
<keyword evidence="5 7" id="KW-1133">Transmembrane helix</keyword>
<evidence type="ECO:0000256" key="1">
    <source>
        <dbReference type="ARBA" id="ARBA00004651"/>
    </source>
</evidence>
<proteinExistence type="inferred from homology"/>
<dbReference type="InterPro" id="IPR005115">
    <property type="entry name" value="Gly_transporter"/>
</dbReference>
<feature type="transmembrane region" description="Helical" evidence="7">
    <location>
        <begin position="68"/>
        <end position="101"/>
    </location>
</feature>
<feature type="transmembrane region" description="Helical" evidence="7">
    <location>
        <begin position="30"/>
        <end position="48"/>
    </location>
</feature>
<reference evidence="9" key="1">
    <citation type="submission" date="2020-11" db="EMBL/GenBank/DDBJ databases">
        <title>Isolation and identification of active actinomycetes.</title>
        <authorList>
            <person name="Sun X."/>
        </authorList>
    </citation>
    <scope>NUCLEOTIDE SEQUENCE</scope>
    <source>
        <strain evidence="9">NEAU-A11</strain>
    </source>
</reference>
<evidence type="ECO:0000256" key="7">
    <source>
        <dbReference type="SAM" id="Phobius"/>
    </source>
</evidence>
<protein>
    <submittedName>
        <fullName evidence="9">TRIC cation channel family protein</fullName>
    </submittedName>
</protein>
<gene>
    <name evidence="9" type="ORF">I4J89_29380</name>
</gene>
<dbReference type="Pfam" id="PF03458">
    <property type="entry name" value="Gly_transporter"/>
    <property type="match status" value="1"/>
</dbReference>
<dbReference type="PANTHER" id="PTHR30506:SF3">
    <property type="entry name" value="UPF0126 INNER MEMBRANE PROTEIN YADS-RELATED"/>
    <property type="match status" value="1"/>
</dbReference>
<dbReference type="PANTHER" id="PTHR30506">
    <property type="entry name" value="INNER MEMBRANE PROTEIN"/>
    <property type="match status" value="1"/>
</dbReference>
<dbReference type="RefSeq" id="WP_196417339.1">
    <property type="nucleotide sequence ID" value="NZ_JADQTO010000015.1"/>
</dbReference>
<keyword evidence="6 7" id="KW-0472">Membrane</keyword>
<dbReference type="AlphaFoldDB" id="A0A931CFG1"/>
<evidence type="ECO:0000256" key="6">
    <source>
        <dbReference type="ARBA" id="ARBA00023136"/>
    </source>
</evidence>
<feature type="domain" description="Glycine transporter" evidence="8">
    <location>
        <begin position="33"/>
        <end position="81"/>
    </location>
</feature>